<keyword evidence="2" id="KW-1185">Reference proteome</keyword>
<evidence type="ECO:0000313" key="1">
    <source>
        <dbReference type="EMBL" id="OBZ66350.1"/>
    </source>
</evidence>
<comment type="caution">
    <text evidence="1">The sequence shown here is derived from an EMBL/GenBank/DDBJ whole genome shotgun (WGS) entry which is preliminary data.</text>
</comment>
<accession>A0A1C7LP07</accession>
<dbReference type="EMBL" id="LUGG01000031">
    <property type="protein sequence ID" value="OBZ66350.1"/>
    <property type="molecule type" value="Genomic_DNA"/>
</dbReference>
<organism evidence="1 2">
    <name type="scientific">Grifola frondosa</name>
    <name type="common">Maitake</name>
    <name type="synonym">Polyporus frondosus</name>
    <dbReference type="NCBI Taxonomy" id="5627"/>
    <lineage>
        <taxon>Eukaryota</taxon>
        <taxon>Fungi</taxon>
        <taxon>Dikarya</taxon>
        <taxon>Basidiomycota</taxon>
        <taxon>Agaricomycotina</taxon>
        <taxon>Agaricomycetes</taxon>
        <taxon>Polyporales</taxon>
        <taxon>Grifolaceae</taxon>
        <taxon>Grifola</taxon>
    </lineage>
</organism>
<protein>
    <submittedName>
        <fullName evidence="1">Uncharacterized protein</fullName>
    </submittedName>
</protein>
<dbReference type="Proteomes" id="UP000092993">
    <property type="component" value="Unassembled WGS sequence"/>
</dbReference>
<name>A0A1C7LP07_GRIFR</name>
<proteinExistence type="predicted"/>
<evidence type="ECO:0000313" key="2">
    <source>
        <dbReference type="Proteomes" id="UP000092993"/>
    </source>
</evidence>
<sequence>MNHGAQLTFKIAQISHLRYIPARPACPQRHAALLRLGLKLNSRGVASASYEELVFGFLRGLGRTAAGAGRFSGTSGLVSVSLYSGPGYLHLN</sequence>
<reference evidence="1 2" key="1">
    <citation type="submission" date="2016-03" db="EMBL/GenBank/DDBJ databases">
        <title>Whole genome sequencing of Grifola frondosa 9006-11.</title>
        <authorList>
            <person name="Min B."/>
            <person name="Park H."/>
            <person name="Kim J.-G."/>
            <person name="Cho H."/>
            <person name="Oh Y.-L."/>
            <person name="Kong W.-S."/>
            <person name="Choi I.-G."/>
        </authorList>
    </citation>
    <scope>NUCLEOTIDE SEQUENCE [LARGE SCALE GENOMIC DNA]</scope>
    <source>
        <strain evidence="1 2">9006-11</strain>
    </source>
</reference>
<gene>
    <name evidence="1" type="ORF">A0H81_13656</name>
</gene>
<dbReference type="AlphaFoldDB" id="A0A1C7LP07"/>